<evidence type="ECO:0000313" key="2">
    <source>
        <dbReference type="EMBL" id="MBP1937196.1"/>
    </source>
</evidence>
<dbReference type="PANTHER" id="PTHR12110">
    <property type="entry name" value="HYDROXYPYRUVATE ISOMERASE"/>
    <property type="match status" value="1"/>
</dbReference>
<dbReference type="Pfam" id="PF01261">
    <property type="entry name" value="AP_endonuc_2"/>
    <property type="match status" value="1"/>
</dbReference>
<dbReference type="GO" id="GO:0016853">
    <property type="term" value="F:isomerase activity"/>
    <property type="evidence" value="ECO:0007669"/>
    <property type="project" value="UniProtKB-KW"/>
</dbReference>
<evidence type="ECO:0000259" key="1">
    <source>
        <dbReference type="Pfam" id="PF01261"/>
    </source>
</evidence>
<dbReference type="PANTHER" id="PTHR12110:SF53">
    <property type="entry name" value="BLR5974 PROTEIN"/>
    <property type="match status" value="1"/>
</dbReference>
<dbReference type="Proteomes" id="UP001519273">
    <property type="component" value="Unassembled WGS sequence"/>
</dbReference>
<comment type="caution">
    <text evidence="2">The sequence shown here is derived from an EMBL/GenBank/DDBJ whole genome shotgun (WGS) entry which is preliminary data.</text>
</comment>
<reference evidence="2 3" key="1">
    <citation type="submission" date="2021-03" db="EMBL/GenBank/DDBJ databases">
        <title>Genomic Encyclopedia of Type Strains, Phase IV (KMG-IV): sequencing the most valuable type-strain genomes for metagenomic binning, comparative biology and taxonomic classification.</title>
        <authorList>
            <person name="Goeker M."/>
        </authorList>
    </citation>
    <scope>NUCLEOTIDE SEQUENCE [LARGE SCALE GENOMIC DNA]</scope>
    <source>
        <strain evidence="2 3">DSM 23491</strain>
    </source>
</reference>
<dbReference type="Gene3D" id="3.20.20.150">
    <property type="entry name" value="Divalent-metal-dependent TIM barrel enzymes"/>
    <property type="match status" value="1"/>
</dbReference>
<feature type="domain" description="Xylose isomerase-like TIM barrel" evidence="1">
    <location>
        <begin position="49"/>
        <end position="254"/>
    </location>
</feature>
<dbReference type="EMBL" id="JAGGKP010000004">
    <property type="protein sequence ID" value="MBP1937196.1"/>
    <property type="molecule type" value="Genomic_DNA"/>
</dbReference>
<sequence>MSYLSVSTWSLHRLLGPLRWTAWDAETGMHITNIQDQPQVLTLLELPFEAAKRGYQAVEVCHFHFPSTETAYLEQLRSAFADAGVAFDTLLLDYGDLTSPSEARRAADKNLIRKWIEVASICGAGQIRVVAGEAPPTDEEAIRTSASALSELTHYGTSKGVRVITENFKSLTSTGESCMKLLGQIDGSINMITDFGNFHGALKYEEISMTVPYSVSIHAKAIYNQSGLPDETEYRRCLDATRAAGFNGAFVLIYDGPGDMWEGLERIKRIVDPYITDNSSR</sequence>
<keyword evidence="3" id="KW-1185">Reference proteome</keyword>
<dbReference type="SUPFAM" id="SSF51658">
    <property type="entry name" value="Xylose isomerase-like"/>
    <property type="match status" value="1"/>
</dbReference>
<gene>
    <name evidence="2" type="ORF">J2Z20_002089</name>
</gene>
<dbReference type="RefSeq" id="WP_209849155.1">
    <property type="nucleotide sequence ID" value="NZ_CBCRVE010000008.1"/>
</dbReference>
<dbReference type="InterPro" id="IPR050312">
    <property type="entry name" value="IolE/XylAMocC-like"/>
</dbReference>
<protein>
    <submittedName>
        <fullName evidence="2">Sugar phosphate isomerase/epimerase</fullName>
    </submittedName>
</protein>
<name>A0ABS4H3Z5_9BACL</name>
<evidence type="ECO:0000313" key="3">
    <source>
        <dbReference type="Proteomes" id="UP001519273"/>
    </source>
</evidence>
<dbReference type="InterPro" id="IPR013022">
    <property type="entry name" value="Xyl_isomerase-like_TIM-brl"/>
</dbReference>
<organism evidence="2 3">
    <name type="scientific">Paenibacillus sediminis</name>
    <dbReference type="NCBI Taxonomy" id="664909"/>
    <lineage>
        <taxon>Bacteria</taxon>
        <taxon>Bacillati</taxon>
        <taxon>Bacillota</taxon>
        <taxon>Bacilli</taxon>
        <taxon>Bacillales</taxon>
        <taxon>Paenibacillaceae</taxon>
        <taxon>Paenibacillus</taxon>
    </lineage>
</organism>
<keyword evidence="2" id="KW-0413">Isomerase</keyword>
<accession>A0ABS4H3Z5</accession>
<dbReference type="InterPro" id="IPR036237">
    <property type="entry name" value="Xyl_isomerase-like_sf"/>
</dbReference>
<proteinExistence type="predicted"/>